<dbReference type="Proteomes" id="UP000824998">
    <property type="component" value="Unassembled WGS sequence"/>
</dbReference>
<accession>A0A9P7YRI4</accession>
<feature type="region of interest" description="Disordered" evidence="1">
    <location>
        <begin position="174"/>
        <end position="196"/>
    </location>
</feature>
<gene>
    <name evidence="3" type="ORF">BJ875DRAFT_48784</name>
</gene>
<dbReference type="SUPFAM" id="SSF89372">
    <property type="entry name" value="Fucose-specific lectin"/>
    <property type="match status" value="1"/>
</dbReference>
<protein>
    <recommendedName>
        <fullName evidence="5">Fucose-specific lectin</fullName>
    </recommendedName>
</protein>
<evidence type="ECO:0000256" key="1">
    <source>
        <dbReference type="SAM" id="MobiDB-lite"/>
    </source>
</evidence>
<comment type="caution">
    <text evidence="3">The sequence shown here is derived from an EMBL/GenBank/DDBJ whole genome shotgun (WGS) entry which is preliminary data.</text>
</comment>
<feature type="compositionally biased region" description="Pro residues" evidence="1">
    <location>
        <begin position="176"/>
        <end position="193"/>
    </location>
</feature>
<keyword evidence="2" id="KW-1133">Transmembrane helix</keyword>
<evidence type="ECO:0008006" key="5">
    <source>
        <dbReference type="Google" id="ProtNLM"/>
    </source>
</evidence>
<keyword evidence="2" id="KW-0472">Membrane</keyword>
<dbReference type="EMBL" id="MU251370">
    <property type="protein sequence ID" value="KAG9238450.1"/>
    <property type="molecule type" value="Genomic_DNA"/>
</dbReference>
<dbReference type="AlphaFoldDB" id="A0A9P7YRI4"/>
<dbReference type="Gene3D" id="2.120.10.70">
    <property type="entry name" value="Fucose-specific lectin"/>
    <property type="match status" value="1"/>
</dbReference>
<evidence type="ECO:0000313" key="3">
    <source>
        <dbReference type="EMBL" id="KAG9238450.1"/>
    </source>
</evidence>
<keyword evidence="2" id="KW-0812">Transmembrane</keyword>
<feature type="region of interest" description="Disordered" evidence="1">
    <location>
        <begin position="1"/>
        <end position="95"/>
    </location>
</feature>
<proteinExistence type="predicted"/>
<name>A0A9P7YRI4_9HELO</name>
<reference evidence="3" key="1">
    <citation type="journal article" date="2021" name="IMA Fungus">
        <title>Genomic characterization of three marine fungi, including Emericellopsis atlantica sp. nov. with signatures of a generalist lifestyle and marine biomass degradation.</title>
        <authorList>
            <person name="Hagestad O.C."/>
            <person name="Hou L."/>
            <person name="Andersen J.H."/>
            <person name="Hansen E.H."/>
            <person name="Altermark B."/>
            <person name="Li C."/>
            <person name="Kuhnert E."/>
            <person name="Cox R.J."/>
            <person name="Crous P.W."/>
            <person name="Spatafora J.W."/>
            <person name="Lail K."/>
            <person name="Amirebrahimi M."/>
            <person name="Lipzen A."/>
            <person name="Pangilinan J."/>
            <person name="Andreopoulos W."/>
            <person name="Hayes R.D."/>
            <person name="Ng V."/>
            <person name="Grigoriev I.V."/>
            <person name="Jackson S.A."/>
            <person name="Sutton T.D.S."/>
            <person name="Dobson A.D.W."/>
            <person name="Rama T."/>
        </authorList>
    </citation>
    <scope>NUCLEOTIDE SEQUENCE</scope>
    <source>
        <strain evidence="3">TRa018bII</strain>
    </source>
</reference>
<feature type="compositionally biased region" description="Polar residues" evidence="1">
    <location>
        <begin position="1"/>
        <end position="13"/>
    </location>
</feature>
<feature type="compositionally biased region" description="Polar residues" evidence="1">
    <location>
        <begin position="49"/>
        <end position="69"/>
    </location>
</feature>
<dbReference type="OrthoDB" id="5428293at2759"/>
<feature type="transmembrane region" description="Helical" evidence="2">
    <location>
        <begin position="146"/>
        <end position="168"/>
    </location>
</feature>
<organism evidence="3 4">
    <name type="scientific">Amylocarpus encephaloides</name>
    <dbReference type="NCBI Taxonomy" id="45428"/>
    <lineage>
        <taxon>Eukaryota</taxon>
        <taxon>Fungi</taxon>
        <taxon>Dikarya</taxon>
        <taxon>Ascomycota</taxon>
        <taxon>Pezizomycotina</taxon>
        <taxon>Leotiomycetes</taxon>
        <taxon>Helotiales</taxon>
        <taxon>Helotiales incertae sedis</taxon>
        <taxon>Amylocarpus</taxon>
    </lineage>
</organism>
<feature type="compositionally biased region" description="Basic and acidic residues" evidence="1">
    <location>
        <begin position="33"/>
        <end position="45"/>
    </location>
</feature>
<evidence type="ECO:0000256" key="2">
    <source>
        <dbReference type="SAM" id="Phobius"/>
    </source>
</evidence>
<evidence type="ECO:0000313" key="4">
    <source>
        <dbReference type="Proteomes" id="UP000824998"/>
    </source>
</evidence>
<keyword evidence="4" id="KW-1185">Reference proteome</keyword>
<sequence>MATTADGSISQVNGLGKVPSNHPMEGGLMVNSDIEHGRKMGKQPENDQDTGNSSSAKLGSISTHQTSPVRQIPHVDSSYVPPEQPSPLSQNHHPAAIFHGFPDDPYQQQKPADDVNGIEVVEPMKRIDRTKRMATALIPPEKRWRLAVAIALVALLLVIIALATVLGVKVKKNVQPPGPTSNPPEPSSLPDPPVVRGYPQAQVLPSTNSIAATDIIVGTLFSPESDKPQLRILYKSNDKLCIKTKLGSSFTPQVRCIENSNAKDDTPLTICDWLGGPTVVYITKDNHLAGFDYVPVNDSWVPSLITTNTVPVHPSSRLSSVTWLNGTSMWIYYQGQDSQLREWGIDDYRNVAFRDGSAGPLAAIQNGSSIGVVRYGATGADETEEACFQVTNGALHCRRYANSVWGDEQYTIAGTESGLALQTSFDLTLVPDATSGNITVAVAYLKTNGYIGLQTRPAIKGADIKTLGTFSKGTQIALGDGDASAGLVINGESGTVNVYLKKTPVNGGHIFQYSSNANMVTWSNGTDITLS</sequence>